<dbReference type="GO" id="GO:0003676">
    <property type="term" value="F:nucleic acid binding"/>
    <property type="evidence" value="ECO:0007669"/>
    <property type="project" value="UniProtKB-UniRule"/>
</dbReference>
<sequence>MAEVCMLACLSLSGKVESLRDYYPLSTEVQATTPPSPWRCAVWTIVEELDHFLLHNQLEKVLLFPPLSSRLRYLIHRTVDDVDQLSSFSVGEGWRRRTVVCHSAIRLPDEPDDQNGSCSSAPSSGHPPQSRSRGGRPRGGPHHMDTLADGSQGRKGGGRGRRQPRRKPDRALYVPRAMRKKPEGLRQEGAEAFASEVSGFGVSEDGHQMSSATHGTKRIPAANSLPANSDPCVHHPEAESPREMCTDNLELSSISGEGAMEHSSCLLSECVSNPSKPDGQSNVSQVVSVLESSPSLTALESPSKDSRDVLVPECCETSGLPEEQKKEPSGGVLSKESGHHPLPEGQNERPLDAVAVELSVSLSVAENQDSPVLESGVFPPVLEDHVRDIADAILSEPHNDLSLAEDKGDDCACATEVECSEMLPLPEDGAVDDLAFQRSPEASALETQNKDCTEALECSQTESYGDAQGQSSPCGSGPDGAPTPVTESSKDRPVLDPQALPFLSTSLSDPDKANLVFESQEKAVVDLEGNQWPGLEFSSGDGSVGPSAVEEKDSIFEDDCGTELLQEITNYLTIKDISIEKIQFDYSSYGEAQINEGDFGHVLEIYDFSPLLKTEHLLEAFAEFQESGFKLQWVDDTHALGIFSSLAAASQALEQSYTSLKIRHLIHGTRQSKIKALQRPKLLQLAKERPQTDVAVARRLVTRALGLQRKPPRSSGWQVLDPAESTSLPE</sequence>
<dbReference type="Pfam" id="PF01424">
    <property type="entry name" value="R3H"/>
    <property type="match status" value="1"/>
</dbReference>
<feature type="compositionally biased region" description="Basic and acidic residues" evidence="1">
    <location>
        <begin position="232"/>
        <end position="244"/>
    </location>
</feature>
<feature type="compositionally biased region" description="Basic and acidic residues" evidence="1">
    <location>
        <begin position="336"/>
        <end position="348"/>
    </location>
</feature>
<reference evidence="3" key="1">
    <citation type="submission" date="2022-12" db="EMBL/GenBank/DDBJ databases">
        <authorList>
            <person name="Alioto T."/>
            <person name="Alioto T."/>
            <person name="Gomez Garrido J."/>
        </authorList>
    </citation>
    <scope>NUCLEOTIDE SEQUENCE</scope>
</reference>
<feature type="region of interest" description="Disordered" evidence="1">
    <location>
        <begin position="710"/>
        <end position="730"/>
    </location>
</feature>
<evidence type="ECO:0000313" key="3">
    <source>
        <dbReference type="EMBL" id="CAI5795760.1"/>
    </source>
</evidence>
<dbReference type="PANTHER" id="PTHR21678:SF6">
    <property type="entry name" value="R3H AND COILED-COIL DOMAIN-CONTAINING PROTEIN 1"/>
    <property type="match status" value="1"/>
</dbReference>
<dbReference type="PANTHER" id="PTHR21678">
    <property type="entry name" value="GROWTH INHIBITION AND DIFFERENTIATION RELATED PROTEIN 88"/>
    <property type="match status" value="1"/>
</dbReference>
<dbReference type="SMART" id="SM00393">
    <property type="entry name" value="R3H"/>
    <property type="match status" value="1"/>
</dbReference>
<keyword evidence="4" id="KW-1185">Reference proteome</keyword>
<feature type="region of interest" description="Disordered" evidence="1">
    <location>
        <begin position="272"/>
        <end position="348"/>
    </location>
</feature>
<dbReference type="InterPro" id="IPR039884">
    <property type="entry name" value="R3HC1/R3HCL"/>
</dbReference>
<dbReference type="Gene3D" id="3.30.1370.50">
    <property type="entry name" value="R3H-like domain"/>
    <property type="match status" value="1"/>
</dbReference>
<feature type="region of interest" description="Disordered" evidence="1">
    <location>
        <begin position="106"/>
        <end position="187"/>
    </location>
</feature>
<feature type="region of interest" description="Disordered" evidence="1">
    <location>
        <begin position="463"/>
        <end position="496"/>
    </location>
</feature>
<feature type="compositionally biased region" description="Low complexity" evidence="1">
    <location>
        <begin position="122"/>
        <end position="132"/>
    </location>
</feature>
<dbReference type="AlphaFoldDB" id="A0AA35PRS6"/>
<proteinExistence type="predicted"/>
<dbReference type="Proteomes" id="UP001178461">
    <property type="component" value="Chromosome 15"/>
</dbReference>
<protein>
    <submittedName>
        <fullName evidence="3">And coiled-coil domain-containing 1</fullName>
    </submittedName>
</protein>
<gene>
    <name evidence="3" type="ORF">PODLI_1B006927</name>
</gene>
<feature type="region of interest" description="Disordered" evidence="1">
    <location>
        <begin position="222"/>
        <end position="244"/>
    </location>
</feature>
<feature type="compositionally biased region" description="Polar residues" evidence="1">
    <location>
        <begin position="272"/>
        <end position="300"/>
    </location>
</feature>
<evidence type="ECO:0000313" key="4">
    <source>
        <dbReference type="Proteomes" id="UP001178461"/>
    </source>
</evidence>
<dbReference type="Gene3D" id="3.30.70.330">
    <property type="match status" value="1"/>
</dbReference>
<accession>A0AA35PRS6</accession>
<name>A0AA35PRS6_9SAUR</name>
<dbReference type="InterPro" id="IPR012677">
    <property type="entry name" value="Nucleotide-bd_a/b_plait_sf"/>
</dbReference>
<dbReference type="SUPFAM" id="SSF82708">
    <property type="entry name" value="R3H domain"/>
    <property type="match status" value="1"/>
</dbReference>
<feature type="compositionally biased region" description="Basic residues" evidence="1">
    <location>
        <begin position="156"/>
        <end position="168"/>
    </location>
</feature>
<dbReference type="PROSITE" id="PS51061">
    <property type="entry name" value="R3H"/>
    <property type="match status" value="1"/>
</dbReference>
<evidence type="ECO:0000259" key="2">
    <source>
        <dbReference type="PROSITE" id="PS51061"/>
    </source>
</evidence>
<feature type="compositionally biased region" description="Polar residues" evidence="1">
    <location>
        <begin position="463"/>
        <end position="474"/>
    </location>
</feature>
<organism evidence="3 4">
    <name type="scientific">Podarcis lilfordi</name>
    <name type="common">Lilford's wall lizard</name>
    <dbReference type="NCBI Taxonomy" id="74358"/>
    <lineage>
        <taxon>Eukaryota</taxon>
        <taxon>Metazoa</taxon>
        <taxon>Chordata</taxon>
        <taxon>Craniata</taxon>
        <taxon>Vertebrata</taxon>
        <taxon>Euteleostomi</taxon>
        <taxon>Lepidosauria</taxon>
        <taxon>Squamata</taxon>
        <taxon>Bifurcata</taxon>
        <taxon>Unidentata</taxon>
        <taxon>Episquamata</taxon>
        <taxon>Laterata</taxon>
        <taxon>Lacertibaenia</taxon>
        <taxon>Lacertidae</taxon>
        <taxon>Podarcis</taxon>
    </lineage>
</organism>
<evidence type="ECO:0000256" key="1">
    <source>
        <dbReference type="SAM" id="MobiDB-lite"/>
    </source>
</evidence>
<dbReference type="InterPro" id="IPR001374">
    <property type="entry name" value="R3H_dom"/>
</dbReference>
<dbReference type="EMBL" id="OX395141">
    <property type="protein sequence ID" value="CAI5795760.1"/>
    <property type="molecule type" value="Genomic_DNA"/>
</dbReference>
<dbReference type="InterPro" id="IPR036867">
    <property type="entry name" value="R3H_dom_sf"/>
</dbReference>
<feature type="domain" description="R3H" evidence="2">
    <location>
        <begin position="39"/>
        <end position="104"/>
    </location>
</feature>